<feature type="binding site" evidence="17">
    <location>
        <position position="439"/>
    </location>
    <ligand>
        <name>(6S)-NADPHX</name>
        <dbReference type="ChEBI" id="CHEBI:64076"/>
    </ligand>
</feature>
<feature type="binding site" evidence="18">
    <location>
        <position position="55"/>
    </location>
    <ligand>
        <name>K(+)</name>
        <dbReference type="ChEBI" id="CHEBI:29103"/>
    </ligand>
</feature>
<dbReference type="Gene3D" id="3.40.50.10260">
    <property type="entry name" value="YjeF N-terminal domain"/>
    <property type="match status" value="1"/>
</dbReference>
<keyword evidence="8 17" id="KW-0521">NADP</keyword>
<comment type="similarity">
    <text evidence="3 19">In the N-terminal section; belongs to the NnrE/AIBP family.</text>
</comment>
<feature type="binding site" evidence="17">
    <location>
        <position position="438"/>
    </location>
    <ligand>
        <name>AMP</name>
        <dbReference type="ChEBI" id="CHEBI:456215"/>
    </ligand>
</feature>
<evidence type="ECO:0000313" key="22">
    <source>
        <dbReference type="EMBL" id="MBX7291386.1"/>
    </source>
</evidence>
<evidence type="ECO:0000256" key="8">
    <source>
        <dbReference type="ARBA" id="ARBA00022857"/>
    </source>
</evidence>
<evidence type="ECO:0000256" key="13">
    <source>
        <dbReference type="ARBA" id="ARBA00023268"/>
    </source>
</evidence>
<dbReference type="EMBL" id="JAIFTX010000023">
    <property type="protein sequence ID" value="MBX7291386.1"/>
    <property type="molecule type" value="Genomic_DNA"/>
</dbReference>
<dbReference type="GO" id="GO:0046496">
    <property type="term" value="P:nicotinamide nucleotide metabolic process"/>
    <property type="evidence" value="ECO:0007669"/>
    <property type="project" value="UniProtKB-UniRule"/>
</dbReference>
<feature type="binding site" evidence="18">
    <location>
        <begin position="130"/>
        <end position="136"/>
    </location>
    <ligand>
        <name>(6S)-NADPHX</name>
        <dbReference type="ChEBI" id="CHEBI:64076"/>
    </ligand>
</feature>
<evidence type="ECO:0000256" key="18">
    <source>
        <dbReference type="HAMAP-Rule" id="MF_01966"/>
    </source>
</evidence>
<dbReference type="Proteomes" id="UP000775179">
    <property type="component" value="Unassembled WGS sequence"/>
</dbReference>
<feature type="binding site" evidence="18">
    <location>
        <begin position="54"/>
        <end position="58"/>
    </location>
    <ligand>
        <name>(6S)-NADPHX</name>
        <dbReference type="ChEBI" id="CHEBI:64076"/>
    </ligand>
</feature>
<accession>A0ABD4RJ15</accession>
<evidence type="ECO:0000256" key="17">
    <source>
        <dbReference type="HAMAP-Rule" id="MF_01965"/>
    </source>
</evidence>
<comment type="cofactor">
    <cofactor evidence="18 19">
        <name>K(+)</name>
        <dbReference type="ChEBI" id="CHEBI:29103"/>
    </cofactor>
    <text evidence="18 19">Binds 1 potassium ion per subunit.</text>
</comment>
<dbReference type="PANTHER" id="PTHR12592">
    <property type="entry name" value="ATP-DEPENDENT (S)-NAD(P)H-HYDRATE DEHYDRATASE FAMILY MEMBER"/>
    <property type="match status" value="1"/>
</dbReference>
<dbReference type="Pfam" id="PF03853">
    <property type="entry name" value="YjeF_N"/>
    <property type="match status" value="1"/>
</dbReference>
<dbReference type="KEGG" id="cchv:BTM20_01925"/>
<keyword evidence="12 17" id="KW-0456">Lyase</keyword>
<comment type="catalytic activity">
    <reaction evidence="16 17 19">
        <text>(6S)-NADPHX + ADP = AMP + phosphate + NADPH + H(+)</text>
        <dbReference type="Rhea" id="RHEA:32235"/>
        <dbReference type="ChEBI" id="CHEBI:15378"/>
        <dbReference type="ChEBI" id="CHEBI:43474"/>
        <dbReference type="ChEBI" id="CHEBI:57783"/>
        <dbReference type="ChEBI" id="CHEBI:64076"/>
        <dbReference type="ChEBI" id="CHEBI:456215"/>
        <dbReference type="ChEBI" id="CHEBI:456216"/>
        <dbReference type="EC" id="4.2.1.136"/>
    </reaction>
</comment>
<keyword evidence="9 18" id="KW-0630">Potassium</keyword>
<dbReference type="PIRSF" id="PIRSF017184">
    <property type="entry name" value="Nnr"/>
    <property type="match status" value="1"/>
</dbReference>
<gene>
    <name evidence="17" type="primary">nnrD</name>
    <name evidence="18" type="synonym">nnrE</name>
    <name evidence="22" type="ORF">K4H94_10235</name>
</gene>
<evidence type="ECO:0000256" key="12">
    <source>
        <dbReference type="ARBA" id="ARBA00023239"/>
    </source>
</evidence>
<name>A0ABD4RJ15_9CLOT</name>
<dbReference type="RefSeq" id="WP_021874631.1">
    <property type="nucleotide sequence ID" value="NZ_CP018624.1"/>
</dbReference>
<dbReference type="PROSITE" id="PS51383">
    <property type="entry name" value="YJEF_C_3"/>
    <property type="match status" value="1"/>
</dbReference>
<dbReference type="HAMAP" id="MF_01966">
    <property type="entry name" value="NADHX_epimerase"/>
    <property type="match status" value="1"/>
</dbReference>
<evidence type="ECO:0000256" key="9">
    <source>
        <dbReference type="ARBA" id="ARBA00022958"/>
    </source>
</evidence>
<dbReference type="AlphaFoldDB" id="A0ABD4RJ15"/>
<evidence type="ECO:0000256" key="7">
    <source>
        <dbReference type="ARBA" id="ARBA00022840"/>
    </source>
</evidence>
<keyword evidence="5 18" id="KW-0479">Metal-binding</keyword>
<dbReference type="SUPFAM" id="SSF53613">
    <property type="entry name" value="Ribokinase-like"/>
    <property type="match status" value="1"/>
</dbReference>
<comment type="catalytic activity">
    <reaction evidence="1 18 19">
        <text>(6R)-NADHX = (6S)-NADHX</text>
        <dbReference type="Rhea" id="RHEA:32215"/>
        <dbReference type="ChEBI" id="CHEBI:64074"/>
        <dbReference type="ChEBI" id="CHEBI:64075"/>
        <dbReference type="EC" id="5.1.99.6"/>
    </reaction>
</comment>
<evidence type="ECO:0000256" key="2">
    <source>
        <dbReference type="ARBA" id="ARBA00000909"/>
    </source>
</evidence>
<dbReference type="EC" id="4.2.1.136" evidence="19"/>
<dbReference type="GO" id="GO:0005524">
    <property type="term" value="F:ATP binding"/>
    <property type="evidence" value="ECO:0007669"/>
    <property type="project" value="UniProtKB-UniRule"/>
</dbReference>
<dbReference type="CDD" id="cd01171">
    <property type="entry name" value="YXKO-related"/>
    <property type="match status" value="1"/>
</dbReference>
<keyword evidence="13" id="KW-0511">Multifunctional enzyme</keyword>
<dbReference type="PROSITE" id="PS51385">
    <property type="entry name" value="YJEF_N"/>
    <property type="match status" value="1"/>
</dbReference>
<dbReference type="NCBIfam" id="TIGR00197">
    <property type="entry name" value="yjeF_nterm"/>
    <property type="match status" value="1"/>
</dbReference>
<comment type="catalytic activity">
    <reaction evidence="15 17 19">
        <text>(6S)-NADHX + ADP = AMP + phosphate + NADH + H(+)</text>
        <dbReference type="Rhea" id="RHEA:32223"/>
        <dbReference type="ChEBI" id="CHEBI:15378"/>
        <dbReference type="ChEBI" id="CHEBI:43474"/>
        <dbReference type="ChEBI" id="CHEBI:57945"/>
        <dbReference type="ChEBI" id="CHEBI:64074"/>
        <dbReference type="ChEBI" id="CHEBI:456215"/>
        <dbReference type="ChEBI" id="CHEBI:456216"/>
        <dbReference type="EC" id="4.2.1.136"/>
    </reaction>
</comment>
<keyword evidence="10 17" id="KW-0520">NAD</keyword>
<dbReference type="InterPro" id="IPR029056">
    <property type="entry name" value="Ribokinase-like"/>
</dbReference>
<dbReference type="GO" id="GO:0046872">
    <property type="term" value="F:metal ion binding"/>
    <property type="evidence" value="ECO:0007669"/>
    <property type="project" value="UniProtKB-UniRule"/>
</dbReference>
<comment type="function">
    <text evidence="14 19">Bifunctional enzyme that catalyzes the epimerization of the S- and R-forms of NAD(P)HX and the dehydration of the S-form of NAD(P)HX at the expense of ADP, which is converted to AMP. This allows the repair of both epimers of NAD(P)HX, a damaged form of NAD(P)H that is a result of enzymatic or heat-dependent hydration.</text>
</comment>
<dbReference type="GO" id="GO:0052855">
    <property type="term" value="F:ADP-dependent NAD(P)H-hydrate dehydratase activity"/>
    <property type="evidence" value="ECO:0007669"/>
    <property type="project" value="UniProtKB-UniRule"/>
</dbReference>
<proteinExistence type="inferred from homology"/>
<comment type="similarity">
    <text evidence="17">Belongs to the NnrD/CARKD family.</text>
</comment>
<comment type="caution">
    <text evidence="22">The sequence shown here is derived from an EMBL/GenBank/DDBJ whole genome shotgun (WGS) entry which is preliminary data.</text>
</comment>
<feature type="binding site" evidence="17">
    <location>
        <position position="322"/>
    </location>
    <ligand>
        <name>(6S)-NADPHX</name>
        <dbReference type="ChEBI" id="CHEBI:64076"/>
    </ligand>
</feature>
<evidence type="ECO:0000256" key="10">
    <source>
        <dbReference type="ARBA" id="ARBA00023027"/>
    </source>
</evidence>
<evidence type="ECO:0000256" key="14">
    <source>
        <dbReference type="ARBA" id="ARBA00025153"/>
    </source>
</evidence>
<comment type="subunit">
    <text evidence="17">Homotetramer.</text>
</comment>
<evidence type="ECO:0000256" key="19">
    <source>
        <dbReference type="PIRNR" id="PIRNR017184"/>
    </source>
</evidence>
<feature type="binding site" evidence="18">
    <location>
        <position position="141"/>
    </location>
    <ligand>
        <name>(6S)-NADPHX</name>
        <dbReference type="ChEBI" id="CHEBI:64076"/>
    </ligand>
</feature>
<evidence type="ECO:0000256" key="11">
    <source>
        <dbReference type="ARBA" id="ARBA00023235"/>
    </source>
</evidence>
<reference evidence="22 23" key="1">
    <citation type="submission" date="2021-08" db="EMBL/GenBank/DDBJ databases">
        <title>Genome sequence analysis of Clostridium chauvoei strains of European origin and evaluation of typing options for outbreak investigations.</title>
        <authorList>
            <person name="Abdel-Glil M."/>
            <person name="Thomas P."/>
            <person name="Seyboldt C."/>
        </authorList>
    </citation>
    <scope>NUCLEOTIDE SEQUENCE [LARGE SCALE GENOMIC DNA]</scope>
    <source>
        <strain evidence="22 23">S0260-09</strain>
    </source>
</reference>
<evidence type="ECO:0000313" key="23">
    <source>
        <dbReference type="Proteomes" id="UP000775179"/>
    </source>
</evidence>
<feature type="binding site" evidence="17">
    <location>
        <position position="261"/>
    </location>
    <ligand>
        <name>(6S)-NADPHX</name>
        <dbReference type="ChEBI" id="CHEBI:64076"/>
    </ligand>
</feature>
<dbReference type="Gene3D" id="3.40.1190.20">
    <property type="match status" value="1"/>
</dbReference>
<feature type="binding site" evidence="18">
    <location>
        <position position="159"/>
    </location>
    <ligand>
        <name>(6S)-NADPHX</name>
        <dbReference type="ChEBI" id="CHEBI:64076"/>
    </ligand>
</feature>
<feature type="binding site" evidence="17">
    <location>
        <begin position="410"/>
        <end position="414"/>
    </location>
    <ligand>
        <name>AMP</name>
        <dbReference type="ChEBI" id="CHEBI:456215"/>
    </ligand>
</feature>
<evidence type="ECO:0000259" key="20">
    <source>
        <dbReference type="PROSITE" id="PS51383"/>
    </source>
</evidence>
<evidence type="ECO:0000259" key="21">
    <source>
        <dbReference type="PROSITE" id="PS51385"/>
    </source>
</evidence>
<dbReference type="InterPro" id="IPR004443">
    <property type="entry name" value="YjeF_N_dom"/>
</dbReference>
<evidence type="ECO:0000256" key="6">
    <source>
        <dbReference type="ARBA" id="ARBA00022741"/>
    </source>
</evidence>
<dbReference type="PANTHER" id="PTHR12592:SF0">
    <property type="entry name" value="ATP-DEPENDENT (S)-NAD(P)H-HYDRATE DEHYDRATASE"/>
    <property type="match status" value="1"/>
</dbReference>
<dbReference type="Pfam" id="PF01256">
    <property type="entry name" value="Carb_kinase"/>
    <property type="match status" value="1"/>
</dbReference>
<evidence type="ECO:0000256" key="16">
    <source>
        <dbReference type="ARBA" id="ARBA00049209"/>
    </source>
</evidence>
<dbReference type="GO" id="GO:0052856">
    <property type="term" value="F:NAD(P)HX epimerase activity"/>
    <property type="evidence" value="ECO:0007669"/>
    <property type="project" value="UniProtKB-UniRule"/>
</dbReference>
<comment type="similarity">
    <text evidence="18">Belongs to the NnrE/AIBP family.</text>
</comment>
<dbReference type="SUPFAM" id="SSF64153">
    <property type="entry name" value="YjeF N-terminal domain-like"/>
    <property type="match status" value="1"/>
</dbReference>
<keyword evidence="6 17" id="KW-0547">Nucleotide-binding</keyword>
<sequence length="500" mass="55101">MYILPVNKCKELDKYTIDNIGIPSIVLMENAAHEVANRIKGKAENFLVICGGGNNGGDGLAIARKLILQEKSVKVIIVNEKNKYTDDFNTNLRILKEMKCSLEYIQNNEKINMLQNMLNKCDIVVDCIFGVGLNRNLNDFYINIIRTINNCKAFKISVDVPSGINADTGISMGNAVKADITYTFEVIKKGFIEYRALEYLGELEIISIGIPKAVKDMHNVKIVTLDKKDYSYMLNKRNLYGHKGSYGKAVIIAGARGYTGAAYITTEACLKTGAGLTTLISSRYVQDILSTKLVEAMTIDINDEMEIENILNNSNAIAFGPGLKGEEKAKELLEKVIYETQKPIVIDAEGINIIAENKNLLEPLKERAIFTTHPGEMARLVGKSIKEIESNRIEIAKEYAKANNIILLLKGYNTIITDGNFVFVNTTGNSKMASGGMGDCLTGIIISLIVQKHSMLNSTLLGAYIHGLAGEIASKNQYSTTATEVIDKIPKVMESILEID</sequence>
<dbReference type="InterPro" id="IPR030677">
    <property type="entry name" value="Nnr"/>
</dbReference>
<dbReference type="InterPro" id="IPR000631">
    <property type="entry name" value="CARKD"/>
</dbReference>
<comment type="catalytic activity">
    <reaction evidence="2 18 19">
        <text>(6R)-NADPHX = (6S)-NADPHX</text>
        <dbReference type="Rhea" id="RHEA:32227"/>
        <dbReference type="ChEBI" id="CHEBI:64076"/>
        <dbReference type="ChEBI" id="CHEBI:64077"/>
        <dbReference type="EC" id="5.1.99.6"/>
    </reaction>
</comment>
<dbReference type="EC" id="5.1.99.6" evidence="19"/>
<evidence type="ECO:0000256" key="1">
    <source>
        <dbReference type="ARBA" id="ARBA00000013"/>
    </source>
</evidence>
<comment type="function">
    <text evidence="18">Catalyzes the epimerization of the S- and R-forms of NAD(P)HX, a damaged form of NAD(P)H that is a result of enzymatic or heat-dependent hydration. This is a prerequisite for the S-specific NAD(P)H-hydrate dehydratase to allow the repair of both epimers of NAD(P)HX.</text>
</comment>
<keyword evidence="7 17" id="KW-0067">ATP-binding</keyword>
<evidence type="ECO:0000256" key="5">
    <source>
        <dbReference type="ARBA" id="ARBA00022723"/>
    </source>
</evidence>
<evidence type="ECO:0000256" key="4">
    <source>
        <dbReference type="ARBA" id="ARBA00009524"/>
    </source>
</evidence>
<feature type="binding site" evidence="18">
    <location>
        <position position="162"/>
    </location>
    <ligand>
        <name>K(+)</name>
        <dbReference type="ChEBI" id="CHEBI:29103"/>
    </ligand>
</feature>
<comment type="cofactor">
    <cofactor evidence="17">
        <name>Mg(2+)</name>
        <dbReference type="ChEBI" id="CHEBI:18420"/>
    </cofactor>
</comment>
<protein>
    <recommendedName>
        <fullName evidence="19">Bifunctional NAD(P)H-hydrate repair enzyme</fullName>
    </recommendedName>
    <alternativeName>
        <fullName evidence="19">Nicotinamide nucleotide repair protein</fullName>
    </alternativeName>
    <domain>
        <recommendedName>
            <fullName evidence="19">ADP-dependent (S)-NAD(P)H-hydrate dehydratase</fullName>
            <ecNumber evidence="19">4.2.1.136</ecNumber>
        </recommendedName>
        <alternativeName>
            <fullName evidence="19">ADP-dependent NAD(P)HX dehydratase</fullName>
        </alternativeName>
    </domain>
    <domain>
        <recommendedName>
            <fullName evidence="19">NAD(P)H-hydrate epimerase</fullName>
            <ecNumber evidence="19">5.1.99.6</ecNumber>
        </recommendedName>
    </domain>
</protein>
<feature type="domain" description="YjeF C-terminal" evidence="20">
    <location>
        <begin position="226"/>
        <end position="496"/>
    </location>
</feature>
<evidence type="ECO:0000256" key="15">
    <source>
        <dbReference type="ARBA" id="ARBA00048238"/>
    </source>
</evidence>
<evidence type="ECO:0000256" key="3">
    <source>
        <dbReference type="ARBA" id="ARBA00006001"/>
    </source>
</evidence>
<feature type="binding site" evidence="18">
    <location>
        <position position="126"/>
    </location>
    <ligand>
        <name>K(+)</name>
        <dbReference type="ChEBI" id="CHEBI:29103"/>
    </ligand>
</feature>
<dbReference type="HAMAP" id="MF_01965">
    <property type="entry name" value="NADHX_dehydratase"/>
    <property type="match status" value="1"/>
</dbReference>
<comment type="function">
    <text evidence="17">Catalyzes the dehydration of the S-form of NAD(P)HX at the expense of ADP, which is converted to AMP. Together with NAD(P)HX epimerase, which catalyzes the epimerization of the S- and R-forms, the enzyme allows the repair of both epimers of NAD(P)HX, a damaged form of NAD(P)H that is a result of enzymatic or heat-dependent hydration.</text>
</comment>
<comment type="similarity">
    <text evidence="4 19">In the C-terminal section; belongs to the NnrD/CARKD family.</text>
</comment>
<organism evidence="22 23">
    <name type="scientific">Clostridium chauvoei</name>
    <dbReference type="NCBI Taxonomy" id="46867"/>
    <lineage>
        <taxon>Bacteria</taxon>
        <taxon>Bacillati</taxon>
        <taxon>Bacillota</taxon>
        <taxon>Clostridia</taxon>
        <taxon>Eubacteriales</taxon>
        <taxon>Clostridiaceae</taxon>
        <taxon>Clostridium</taxon>
    </lineage>
</organism>
<feature type="binding site" evidence="17">
    <location>
        <position position="373"/>
    </location>
    <ligand>
        <name>(6S)-NADPHX</name>
        <dbReference type="ChEBI" id="CHEBI:64076"/>
    </ligand>
</feature>
<feature type="domain" description="YjeF N-terminal" evidence="21">
    <location>
        <begin position="9"/>
        <end position="216"/>
    </location>
</feature>
<dbReference type="GeneID" id="66300606"/>
<dbReference type="InterPro" id="IPR036652">
    <property type="entry name" value="YjeF_N_dom_sf"/>
</dbReference>
<dbReference type="NCBIfam" id="TIGR00196">
    <property type="entry name" value="yjeF_cterm"/>
    <property type="match status" value="1"/>
</dbReference>
<keyword evidence="11 18" id="KW-0413">Isomerase</keyword>